<dbReference type="Gene3D" id="2.40.260.10">
    <property type="entry name" value="Sortase"/>
    <property type="match status" value="1"/>
</dbReference>
<evidence type="ECO:0000313" key="3">
    <source>
        <dbReference type="EMBL" id="MDH8676737.1"/>
    </source>
</evidence>
<sequence length="261" mass="30443">MKPLNIRKIINMIIFSCIIILLSIAILLFIRKISANKYEELLADRNEFQADTIIVNDNSNDIFSVVPDSTIPSTTIQFKKNPNSKYLDINTDYVAWLKVEGTSIDYPVVRGLDNSIYLKTNFYKDYSDSGAIFMDYRNLGQFQDVHTAIYGHYMKDGSMFHDLHLYKDQSFFEAHKKINLSGLYEKKEYEIFSVYIESANNYELDFDYEAMTYMQYLDFIKKRSLYQSDLVITGNEKLLTLITCSYEIDNGRIIVHAIEVN</sequence>
<keyword evidence="2" id="KW-0472">Membrane</keyword>
<dbReference type="GO" id="GO:0016787">
    <property type="term" value="F:hydrolase activity"/>
    <property type="evidence" value="ECO:0007669"/>
    <property type="project" value="UniProtKB-KW"/>
</dbReference>
<dbReference type="InterPro" id="IPR009835">
    <property type="entry name" value="SrtB"/>
</dbReference>
<evidence type="ECO:0000256" key="1">
    <source>
        <dbReference type="ARBA" id="ARBA00022801"/>
    </source>
</evidence>
<comment type="caution">
    <text evidence="3">The sequence shown here is derived from an EMBL/GenBank/DDBJ whole genome shotgun (WGS) entry which is preliminary data.</text>
</comment>
<name>A0ABT6N8J9_9FIRM</name>
<dbReference type="NCBIfam" id="TIGR03064">
    <property type="entry name" value="sortase_srtB"/>
    <property type="match status" value="1"/>
</dbReference>
<keyword evidence="2" id="KW-0812">Transmembrane</keyword>
<dbReference type="InterPro" id="IPR023365">
    <property type="entry name" value="Sortase_dom-sf"/>
</dbReference>
<gene>
    <name evidence="3" type="primary">srtB</name>
    <name evidence="3" type="ORF">QE109_01190</name>
</gene>
<dbReference type="Proteomes" id="UP001158045">
    <property type="component" value="Unassembled WGS sequence"/>
</dbReference>
<evidence type="ECO:0000256" key="2">
    <source>
        <dbReference type="SAM" id="Phobius"/>
    </source>
</evidence>
<dbReference type="Pfam" id="PF04203">
    <property type="entry name" value="Sortase"/>
    <property type="match status" value="1"/>
</dbReference>
<proteinExistence type="predicted"/>
<dbReference type="RefSeq" id="WP_281092535.1">
    <property type="nucleotide sequence ID" value="NZ_JARYZI010000001.1"/>
</dbReference>
<dbReference type="InterPro" id="IPR005754">
    <property type="entry name" value="Sortase"/>
</dbReference>
<feature type="transmembrane region" description="Helical" evidence="2">
    <location>
        <begin position="12"/>
        <end position="30"/>
    </location>
</feature>
<organism evidence="3 4">
    <name type="scientific">Fusibacter bizertensis</name>
    <dbReference type="NCBI Taxonomy" id="1488331"/>
    <lineage>
        <taxon>Bacteria</taxon>
        <taxon>Bacillati</taxon>
        <taxon>Bacillota</taxon>
        <taxon>Clostridia</taxon>
        <taxon>Eubacteriales</taxon>
        <taxon>Eubacteriales Family XII. Incertae Sedis</taxon>
        <taxon>Fusibacter</taxon>
    </lineage>
</organism>
<dbReference type="SUPFAM" id="SSF63817">
    <property type="entry name" value="Sortase"/>
    <property type="match status" value="1"/>
</dbReference>
<dbReference type="CDD" id="cd05826">
    <property type="entry name" value="Sortase_B"/>
    <property type="match status" value="1"/>
</dbReference>
<reference evidence="3 4" key="1">
    <citation type="submission" date="2023-04" db="EMBL/GenBank/DDBJ databases">
        <title>Fusibacter bizertensis strain WBS, isolated from littoral bottom sediments of the Arctic seas - biochemical and genomic analysis.</title>
        <authorList>
            <person name="Brioukhanov A.L."/>
        </authorList>
    </citation>
    <scope>NUCLEOTIDE SEQUENCE [LARGE SCALE GENOMIC DNA]</scope>
    <source>
        <strain evidence="3 4">WBS</strain>
    </source>
</reference>
<keyword evidence="2" id="KW-1133">Transmembrane helix</keyword>
<accession>A0ABT6N8J9</accession>
<protein>
    <submittedName>
        <fullName evidence="3">Class B sortase</fullName>
        <ecNumber evidence="3">3.4.22.71</ecNumber>
    </submittedName>
</protein>
<keyword evidence="1 3" id="KW-0378">Hydrolase</keyword>
<dbReference type="EC" id="3.4.22.71" evidence="3"/>
<keyword evidence="4" id="KW-1185">Reference proteome</keyword>
<dbReference type="EMBL" id="JARYZI010000001">
    <property type="protein sequence ID" value="MDH8676737.1"/>
    <property type="molecule type" value="Genomic_DNA"/>
</dbReference>
<evidence type="ECO:0000313" key="4">
    <source>
        <dbReference type="Proteomes" id="UP001158045"/>
    </source>
</evidence>